<dbReference type="InterPro" id="IPR017853">
    <property type="entry name" value="GH"/>
</dbReference>
<evidence type="ECO:0000256" key="1">
    <source>
        <dbReference type="ARBA" id="ARBA00005641"/>
    </source>
</evidence>
<dbReference type="SUPFAM" id="SSF50370">
    <property type="entry name" value="Ricin B-like lectins"/>
    <property type="match status" value="1"/>
</dbReference>
<evidence type="ECO:0000256" key="2">
    <source>
        <dbReference type="ARBA" id="ARBA00022801"/>
    </source>
</evidence>
<keyword evidence="8" id="KW-1185">Reference proteome</keyword>
<comment type="similarity">
    <text evidence="1 4">Belongs to the glycosyl hydrolase 5 (cellulase A) family.</text>
</comment>
<dbReference type="AlphaFoldDB" id="A0A8K0DNS2"/>
<name>A0A8K0DNS2_9ROSA</name>
<evidence type="ECO:0000256" key="5">
    <source>
        <dbReference type="SAM" id="SignalP"/>
    </source>
</evidence>
<dbReference type="InterPro" id="IPR001547">
    <property type="entry name" value="Glyco_hydro_5"/>
</dbReference>
<keyword evidence="3 4" id="KW-0326">Glycosidase</keyword>
<dbReference type="OrthoDB" id="442731at2759"/>
<feature type="signal peptide" evidence="5">
    <location>
        <begin position="1"/>
        <end position="21"/>
    </location>
</feature>
<gene>
    <name evidence="7" type="ORF">FNV43_RR25890</name>
</gene>
<accession>A0A8K0DNS2</accession>
<keyword evidence="2 4" id="KW-0378">Hydrolase</keyword>
<reference evidence="7" key="1">
    <citation type="submission" date="2020-03" db="EMBL/GenBank/DDBJ databases">
        <title>A high-quality chromosome-level genome assembly of a woody plant with both climbing and erect habits, Rhamnella rubrinervis.</title>
        <authorList>
            <person name="Lu Z."/>
            <person name="Yang Y."/>
            <person name="Zhu X."/>
            <person name="Sun Y."/>
        </authorList>
    </citation>
    <scope>NUCLEOTIDE SEQUENCE</scope>
    <source>
        <strain evidence="7">BYM</strain>
        <tissue evidence="7">Leaf</tissue>
    </source>
</reference>
<dbReference type="Gene3D" id="3.20.20.80">
    <property type="entry name" value="Glycosidases"/>
    <property type="match status" value="1"/>
</dbReference>
<evidence type="ECO:0000313" key="8">
    <source>
        <dbReference type="Proteomes" id="UP000796880"/>
    </source>
</evidence>
<evidence type="ECO:0000256" key="3">
    <source>
        <dbReference type="ARBA" id="ARBA00023295"/>
    </source>
</evidence>
<dbReference type="SUPFAM" id="SSF51445">
    <property type="entry name" value="(Trans)glycosidases"/>
    <property type="match status" value="1"/>
</dbReference>
<dbReference type="PANTHER" id="PTHR31263">
    <property type="entry name" value="CELLULASE FAMILY PROTEIN (AFU_ORTHOLOGUE AFUA_5G14560)"/>
    <property type="match status" value="1"/>
</dbReference>
<protein>
    <recommendedName>
        <fullName evidence="6">Glycoside hydrolase family 5 domain-containing protein</fullName>
    </recommendedName>
</protein>
<evidence type="ECO:0000313" key="7">
    <source>
        <dbReference type="EMBL" id="KAF3431160.1"/>
    </source>
</evidence>
<dbReference type="Proteomes" id="UP000796880">
    <property type="component" value="Unassembled WGS sequence"/>
</dbReference>
<dbReference type="EMBL" id="VOIH02000012">
    <property type="protein sequence ID" value="KAF3431160.1"/>
    <property type="molecule type" value="Genomic_DNA"/>
</dbReference>
<dbReference type="Pfam" id="PF00150">
    <property type="entry name" value="Cellulase"/>
    <property type="match status" value="1"/>
</dbReference>
<feature type="chain" id="PRO_5035439881" description="Glycoside hydrolase family 5 domain-containing protein" evidence="5">
    <location>
        <begin position="22"/>
        <end position="535"/>
    </location>
</feature>
<evidence type="ECO:0000256" key="4">
    <source>
        <dbReference type="RuleBase" id="RU361153"/>
    </source>
</evidence>
<dbReference type="InterPro" id="IPR035992">
    <property type="entry name" value="Ricin_B-like_lectins"/>
</dbReference>
<evidence type="ECO:0000259" key="6">
    <source>
        <dbReference type="Pfam" id="PF00150"/>
    </source>
</evidence>
<comment type="caution">
    <text evidence="7">The sequence shown here is derived from an EMBL/GenBank/DDBJ whole genome shotgun (WGS) entry which is preliminary data.</text>
</comment>
<feature type="domain" description="Glycoside hydrolase family 5" evidence="6">
    <location>
        <begin position="66"/>
        <end position="347"/>
    </location>
</feature>
<keyword evidence="5" id="KW-0732">Signal</keyword>
<organism evidence="7 8">
    <name type="scientific">Rhamnella rubrinervis</name>
    <dbReference type="NCBI Taxonomy" id="2594499"/>
    <lineage>
        <taxon>Eukaryota</taxon>
        <taxon>Viridiplantae</taxon>
        <taxon>Streptophyta</taxon>
        <taxon>Embryophyta</taxon>
        <taxon>Tracheophyta</taxon>
        <taxon>Spermatophyta</taxon>
        <taxon>Magnoliopsida</taxon>
        <taxon>eudicotyledons</taxon>
        <taxon>Gunneridae</taxon>
        <taxon>Pentapetalae</taxon>
        <taxon>rosids</taxon>
        <taxon>fabids</taxon>
        <taxon>Rosales</taxon>
        <taxon>Rhamnaceae</taxon>
        <taxon>rhamnoid group</taxon>
        <taxon>Rhamneae</taxon>
        <taxon>Rhamnella</taxon>
    </lineage>
</organism>
<dbReference type="PANTHER" id="PTHR31263:SF44">
    <property type="entry name" value="OS04G0481200 PROTEIN"/>
    <property type="match status" value="1"/>
</dbReference>
<proteinExistence type="inferred from homology"/>
<sequence length="535" mass="59526">MGKVILLSFVALVAVLVTCQTKPVVGLPLSTNSRWIVDERGQRVKLACLNWVSHTNTVLAEGLNKQPVDVISKRIRSMGFNCVRLTWPLDLATNDSLASLTVRKSLQNLGLIESIAGIEANNPSIIDLPLIKAFQAVVTSLGDNNVMAILDNHLTKPGWCCSRTDGNGFFGDIYFDPNVWIKGLTHMATLFNGVTNVVGMSLRNELRGARENVDDWYKYMQRGAEAVHAANPNVLTILSGLNFDHDLSFLHNKQVNLTYTGKLVFEGHWYSFTDPNTWDTGNVNDVCGRLTKNMMNLQGFLVGQGWPLFMSEFGWDGRGTDLSDNRYINCFMAYAAELDLDWALWELAGSYYYRSGVIGLNEVYGILDYNWCHTRNPSFLKKLSGIQSPFQGPSASETTPYKVIFHPLTGQCVLRKTPLGPLTLGPCNESEAWNYTPENNLRLKGTYFCLQTQEFGKPLPRLGVLCLGPNSKWDMISDSKMHLSSTTIDGSVVCLDVDSNNNIVTNTCKCLSGDAKCEPASQWFKLVDSTRSLIR</sequence>
<dbReference type="GO" id="GO:0000272">
    <property type="term" value="P:polysaccharide catabolic process"/>
    <property type="evidence" value="ECO:0007669"/>
    <property type="project" value="InterPro"/>
</dbReference>
<dbReference type="GO" id="GO:0004553">
    <property type="term" value="F:hydrolase activity, hydrolyzing O-glycosyl compounds"/>
    <property type="evidence" value="ECO:0007669"/>
    <property type="project" value="InterPro"/>
</dbReference>